<dbReference type="PANTHER" id="PTHR31400">
    <property type="entry name" value="GUANYLYL CYCLASE DOMAIN CONTAINING PROTEIN 1 GUCD1"/>
    <property type="match status" value="1"/>
</dbReference>
<dbReference type="InterPro" id="IPR018616">
    <property type="entry name" value="GUCD1"/>
</dbReference>
<gene>
    <name evidence="1" type="ORF">J437_LFUL016289</name>
</gene>
<dbReference type="OrthoDB" id="206796at2759"/>
<reference evidence="1" key="1">
    <citation type="submission" date="2013-04" db="EMBL/GenBank/DDBJ databases">
        <authorList>
            <person name="Qu J."/>
            <person name="Murali S.C."/>
            <person name="Bandaranaike D."/>
            <person name="Bellair M."/>
            <person name="Blankenburg K."/>
            <person name="Chao H."/>
            <person name="Dinh H."/>
            <person name="Doddapaneni H."/>
            <person name="Downs B."/>
            <person name="Dugan-Rocha S."/>
            <person name="Elkadiri S."/>
            <person name="Gnanaolivu R.D."/>
            <person name="Hernandez B."/>
            <person name="Javaid M."/>
            <person name="Jayaseelan J.C."/>
            <person name="Lee S."/>
            <person name="Li M."/>
            <person name="Ming W."/>
            <person name="Munidasa M."/>
            <person name="Muniz J."/>
            <person name="Nguyen L."/>
            <person name="Ongeri F."/>
            <person name="Osuji N."/>
            <person name="Pu L.-L."/>
            <person name="Puazo M."/>
            <person name="Qu C."/>
            <person name="Quiroz J."/>
            <person name="Raj R."/>
            <person name="Weissenberger G."/>
            <person name="Xin Y."/>
            <person name="Zou X."/>
            <person name="Han Y."/>
            <person name="Richards S."/>
            <person name="Worley K."/>
            <person name="Muzny D."/>
            <person name="Gibbs R."/>
        </authorList>
    </citation>
    <scope>NUCLEOTIDE SEQUENCE</scope>
    <source>
        <strain evidence="1">Sampled in the wild</strain>
    </source>
</reference>
<protein>
    <recommendedName>
        <fullName evidence="3">Protein GUCD1</fullName>
    </recommendedName>
</protein>
<dbReference type="Pfam" id="PF09778">
    <property type="entry name" value="Guanylate_cyc_2"/>
    <property type="match status" value="1"/>
</dbReference>
<name>A0A8K0KP93_LADFU</name>
<dbReference type="Proteomes" id="UP000792457">
    <property type="component" value="Unassembled WGS sequence"/>
</dbReference>
<accession>A0A8K0KP93</accession>
<dbReference type="PANTHER" id="PTHR31400:SF1">
    <property type="entry name" value="PROTEIN GUCD1"/>
    <property type="match status" value="1"/>
</dbReference>
<dbReference type="AlphaFoldDB" id="A0A8K0KP93"/>
<reference evidence="1" key="2">
    <citation type="submission" date="2017-10" db="EMBL/GenBank/DDBJ databases">
        <title>Ladona fulva Genome sequencing and assembly.</title>
        <authorList>
            <person name="Murali S."/>
            <person name="Richards S."/>
            <person name="Bandaranaike D."/>
            <person name="Bellair M."/>
            <person name="Blankenburg K."/>
            <person name="Chao H."/>
            <person name="Dinh H."/>
            <person name="Doddapaneni H."/>
            <person name="Dugan-Rocha S."/>
            <person name="Elkadiri S."/>
            <person name="Gnanaolivu R."/>
            <person name="Hernandez B."/>
            <person name="Skinner E."/>
            <person name="Javaid M."/>
            <person name="Lee S."/>
            <person name="Li M."/>
            <person name="Ming W."/>
            <person name="Munidasa M."/>
            <person name="Muniz J."/>
            <person name="Nguyen L."/>
            <person name="Hughes D."/>
            <person name="Osuji N."/>
            <person name="Pu L.-L."/>
            <person name="Puazo M."/>
            <person name="Qu C."/>
            <person name="Quiroz J."/>
            <person name="Raj R."/>
            <person name="Weissenberger G."/>
            <person name="Xin Y."/>
            <person name="Zou X."/>
            <person name="Han Y."/>
            <person name="Worley K."/>
            <person name="Muzny D."/>
            <person name="Gibbs R."/>
        </authorList>
    </citation>
    <scope>NUCLEOTIDE SEQUENCE</scope>
    <source>
        <strain evidence="1">Sampled in the wild</strain>
    </source>
</reference>
<evidence type="ECO:0000313" key="1">
    <source>
        <dbReference type="EMBL" id="KAG8237944.1"/>
    </source>
</evidence>
<proteinExistence type="predicted"/>
<evidence type="ECO:0000313" key="2">
    <source>
        <dbReference type="Proteomes" id="UP000792457"/>
    </source>
</evidence>
<keyword evidence="2" id="KW-1185">Reference proteome</keyword>
<sequence length="186" mass="21543">MAERKTDSETRVPPIVEMQLFHQSQRFSWDCGISCVMMVLPQQKRAQLLANFPEVCAEEGFGKSTWTIDLCYLLKRYQIQHIYCTITIGVHPGYHGQAFYDKILDKDEDRVKRRFAEAEKLGLQVRQMKLSTEDMVKHLAKSGPIILLTNANLLNCEVCKGNRLAIELRNCFPWSVSYHGWKRAFS</sequence>
<comment type="caution">
    <text evidence="1">The sequence shown here is derived from an EMBL/GenBank/DDBJ whole genome shotgun (WGS) entry which is preliminary data.</text>
</comment>
<dbReference type="EMBL" id="KZ309252">
    <property type="protein sequence ID" value="KAG8237944.1"/>
    <property type="molecule type" value="Genomic_DNA"/>
</dbReference>
<evidence type="ECO:0008006" key="3">
    <source>
        <dbReference type="Google" id="ProtNLM"/>
    </source>
</evidence>
<organism evidence="1 2">
    <name type="scientific">Ladona fulva</name>
    <name type="common">Scarce chaser dragonfly</name>
    <name type="synonym">Libellula fulva</name>
    <dbReference type="NCBI Taxonomy" id="123851"/>
    <lineage>
        <taxon>Eukaryota</taxon>
        <taxon>Metazoa</taxon>
        <taxon>Ecdysozoa</taxon>
        <taxon>Arthropoda</taxon>
        <taxon>Hexapoda</taxon>
        <taxon>Insecta</taxon>
        <taxon>Pterygota</taxon>
        <taxon>Palaeoptera</taxon>
        <taxon>Odonata</taxon>
        <taxon>Epiprocta</taxon>
        <taxon>Anisoptera</taxon>
        <taxon>Libelluloidea</taxon>
        <taxon>Libellulidae</taxon>
        <taxon>Ladona</taxon>
    </lineage>
</organism>
<feature type="non-terminal residue" evidence="1">
    <location>
        <position position="1"/>
    </location>
</feature>